<sequence length="94" mass="10667">MNVHGHSPSKHQQFPTVGSILGTTDLEGIDSFHLGCDADHVIDDEKWKIINYNRKLPTFDSGPIRFFRNSTGQKPDIDQGLNVKQFLELSEERT</sequence>
<evidence type="ECO:0000313" key="1">
    <source>
        <dbReference type="EMBL" id="GMM33589.1"/>
    </source>
</evidence>
<protein>
    <submittedName>
        <fullName evidence="1">Uncharacterized protein</fullName>
    </submittedName>
</protein>
<dbReference type="AlphaFoldDB" id="A0AAV5QFZ8"/>
<comment type="caution">
    <text evidence="1">The sequence shown here is derived from an EMBL/GenBank/DDBJ whole genome shotgun (WGS) entry which is preliminary data.</text>
</comment>
<dbReference type="EMBL" id="BTFZ01000002">
    <property type="protein sequence ID" value="GMM33589.1"/>
    <property type="molecule type" value="Genomic_DNA"/>
</dbReference>
<keyword evidence="2" id="KW-1185">Reference proteome</keyword>
<accession>A0AAV5QFZ8</accession>
<organism evidence="1 2">
    <name type="scientific">Saccharomycopsis crataegensis</name>
    <dbReference type="NCBI Taxonomy" id="43959"/>
    <lineage>
        <taxon>Eukaryota</taxon>
        <taxon>Fungi</taxon>
        <taxon>Dikarya</taxon>
        <taxon>Ascomycota</taxon>
        <taxon>Saccharomycotina</taxon>
        <taxon>Saccharomycetes</taxon>
        <taxon>Saccharomycopsidaceae</taxon>
        <taxon>Saccharomycopsis</taxon>
    </lineage>
</organism>
<gene>
    <name evidence="1" type="ORF">DASC09_009140</name>
</gene>
<dbReference type="Proteomes" id="UP001360560">
    <property type="component" value="Unassembled WGS sequence"/>
</dbReference>
<dbReference type="RefSeq" id="XP_064850589.1">
    <property type="nucleotide sequence ID" value="XM_064994517.1"/>
</dbReference>
<name>A0AAV5QFZ8_9ASCO</name>
<proteinExistence type="predicted"/>
<dbReference type="GeneID" id="90071568"/>
<evidence type="ECO:0000313" key="2">
    <source>
        <dbReference type="Proteomes" id="UP001360560"/>
    </source>
</evidence>
<reference evidence="1 2" key="1">
    <citation type="journal article" date="2023" name="Elife">
        <title>Identification of key yeast species and microbe-microbe interactions impacting larval growth of Drosophila in the wild.</title>
        <authorList>
            <person name="Mure A."/>
            <person name="Sugiura Y."/>
            <person name="Maeda R."/>
            <person name="Honda K."/>
            <person name="Sakurai N."/>
            <person name="Takahashi Y."/>
            <person name="Watada M."/>
            <person name="Katoh T."/>
            <person name="Gotoh A."/>
            <person name="Gotoh Y."/>
            <person name="Taniguchi I."/>
            <person name="Nakamura K."/>
            <person name="Hayashi T."/>
            <person name="Katayama T."/>
            <person name="Uemura T."/>
            <person name="Hattori Y."/>
        </authorList>
    </citation>
    <scope>NUCLEOTIDE SEQUENCE [LARGE SCALE GENOMIC DNA]</scope>
    <source>
        <strain evidence="1 2">SC-9</strain>
    </source>
</reference>